<name>A0A319D262_9EURO</name>
<evidence type="ECO:0000313" key="4">
    <source>
        <dbReference type="Proteomes" id="UP000247810"/>
    </source>
</evidence>
<dbReference type="VEuPathDB" id="FungiDB:BO71DRAFT_486531"/>
<keyword evidence="2" id="KW-0812">Transmembrane</keyword>
<feature type="region of interest" description="Disordered" evidence="1">
    <location>
        <begin position="1"/>
        <end position="22"/>
    </location>
</feature>
<keyword evidence="4" id="KW-1185">Reference proteome</keyword>
<evidence type="ECO:0000256" key="2">
    <source>
        <dbReference type="SAM" id="Phobius"/>
    </source>
</evidence>
<dbReference type="AlphaFoldDB" id="A0A319D262"/>
<gene>
    <name evidence="3" type="ORF">BO71DRAFT_486531</name>
</gene>
<evidence type="ECO:0000313" key="3">
    <source>
        <dbReference type="EMBL" id="PYH91131.1"/>
    </source>
</evidence>
<dbReference type="EMBL" id="KZ825955">
    <property type="protein sequence ID" value="PYH91131.1"/>
    <property type="molecule type" value="Genomic_DNA"/>
</dbReference>
<reference evidence="3 4" key="1">
    <citation type="submission" date="2018-02" db="EMBL/GenBank/DDBJ databases">
        <title>The genomes of Aspergillus section Nigri reveals drivers in fungal speciation.</title>
        <authorList>
            <consortium name="DOE Joint Genome Institute"/>
            <person name="Vesth T.C."/>
            <person name="Nybo J."/>
            <person name="Theobald S."/>
            <person name="Brandl J."/>
            <person name="Frisvad J.C."/>
            <person name="Nielsen K.F."/>
            <person name="Lyhne E.K."/>
            <person name="Kogle M.E."/>
            <person name="Kuo A."/>
            <person name="Riley R."/>
            <person name="Clum A."/>
            <person name="Nolan M."/>
            <person name="Lipzen A."/>
            <person name="Salamov A."/>
            <person name="Henrissat B."/>
            <person name="Wiebenga A."/>
            <person name="De vries R.P."/>
            <person name="Grigoriev I.V."/>
            <person name="Mortensen U.H."/>
            <person name="Andersen M.R."/>
            <person name="Baker S.E."/>
        </authorList>
    </citation>
    <scope>NUCLEOTIDE SEQUENCE [LARGE SCALE GENOMIC DNA]</scope>
    <source>
        <strain evidence="3 4">CBS 707.79</strain>
    </source>
</reference>
<feature type="transmembrane region" description="Helical" evidence="2">
    <location>
        <begin position="39"/>
        <end position="55"/>
    </location>
</feature>
<keyword evidence="2" id="KW-1133">Transmembrane helix</keyword>
<accession>A0A319D262</accession>
<protein>
    <submittedName>
        <fullName evidence="3">Uncharacterized protein</fullName>
    </submittedName>
</protein>
<feature type="region of interest" description="Disordered" evidence="1">
    <location>
        <begin position="59"/>
        <end position="108"/>
    </location>
</feature>
<sequence length="108" mass="11907">MPSGSVRAGPRPEGFSRPPHTTTVWTMDAPLCTVSLDPIIQHRILILLVIRMSYLKGNMKRRKRRPETTDRIFRLEANGESGNGTHGTGNTPESDEVVAGLGFQIPLV</sequence>
<dbReference type="Proteomes" id="UP000247810">
    <property type="component" value="Unassembled WGS sequence"/>
</dbReference>
<evidence type="ECO:0000256" key="1">
    <source>
        <dbReference type="SAM" id="MobiDB-lite"/>
    </source>
</evidence>
<proteinExistence type="predicted"/>
<keyword evidence="2" id="KW-0472">Membrane</keyword>
<organism evidence="3 4">
    <name type="scientific">Aspergillus ellipticus CBS 707.79</name>
    <dbReference type="NCBI Taxonomy" id="1448320"/>
    <lineage>
        <taxon>Eukaryota</taxon>
        <taxon>Fungi</taxon>
        <taxon>Dikarya</taxon>
        <taxon>Ascomycota</taxon>
        <taxon>Pezizomycotina</taxon>
        <taxon>Eurotiomycetes</taxon>
        <taxon>Eurotiomycetidae</taxon>
        <taxon>Eurotiales</taxon>
        <taxon>Aspergillaceae</taxon>
        <taxon>Aspergillus</taxon>
        <taxon>Aspergillus subgen. Circumdati</taxon>
    </lineage>
</organism>